<gene>
    <name evidence="4" type="ORF">BE04_47275</name>
</gene>
<dbReference type="AlphaFoldDB" id="A0A150NYI9"/>
<dbReference type="Pfam" id="PF01522">
    <property type="entry name" value="Polysacc_deac_1"/>
    <property type="match status" value="1"/>
</dbReference>
<dbReference type="InterPro" id="IPR011330">
    <property type="entry name" value="Glyco_hydro/deAcase_b/a-brl"/>
</dbReference>
<dbReference type="PANTHER" id="PTHR34216">
    <property type="match status" value="1"/>
</dbReference>
<dbReference type="InterPro" id="IPR051398">
    <property type="entry name" value="Polysacch_Deacetylase"/>
</dbReference>
<dbReference type="Gene3D" id="3.20.20.370">
    <property type="entry name" value="Glycoside hydrolase/deacetylase"/>
    <property type="match status" value="1"/>
</dbReference>
<dbReference type="GO" id="GO:0016810">
    <property type="term" value="F:hydrolase activity, acting on carbon-nitrogen (but not peptide) bonds"/>
    <property type="evidence" value="ECO:0007669"/>
    <property type="project" value="InterPro"/>
</dbReference>
<dbReference type="Proteomes" id="UP000075604">
    <property type="component" value="Unassembled WGS sequence"/>
</dbReference>
<name>A0A150NYI9_SORCE</name>
<proteinExistence type="predicted"/>
<reference evidence="4 5" key="1">
    <citation type="submission" date="2014-02" db="EMBL/GenBank/DDBJ databases">
        <title>The small core and large imbalanced accessory genome model reveals a collaborative survival strategy of Sorangium cellulosum strains in nature.</title>
        <authorList>
            <person name="Han K."/>
            <person name="Peng R."/>
            <person name="Blom J."/>
            <person name="Li Y.-Z."/>
        </authorList>
    </citation>
    <scope>NUCLEOTIDE SEQUENCE [LARGE SCALE GENOMIC DNA]</scope>
    <source>
        <strain evidence="4 5">So0157-18</strain>
    </source>
</reference>
<protein>
    <submittedName>
        <fullName evidence="4">Polysaccharide deacetylase</fullName>
    </submittedName>
</protein>
<evidence type="ECO:0000313" key="5">
    <source>
        <dbReference type="Proteomes" id="UP000075604"/>
    </source>
</evidence>
<evidence type="ECO:0000256" key="2">
    <source>
        <dbReference type="ARBA" id="ARBA00022729"/>
    </source>
</evidence>
<organism evidence="4 5">
    <name type="scientific">Sorangium cellulosum</name>
    <name type="common">Polyangium cellulosum</name>
    <dbReference type="NCBI Taxonomy" id="56"/>
    <lineage>
        <taxon>Bacteria</taxon>
        <taxon>Pseudomonadati</taxon>
        <taxon>Myxococcota</taxon>
        <taxon>Polyangia</taxon>
        <taxon>Polyangiales</taxon>
        <taxon>Polyangiaceae</taxon>
        <taxon>Sorangium</taxon>
    </lineage>
</organism>
<feature type="domain" description="NodB homology" evidence="3">
    <location>
        <begin position="68"/>
        <end position="270"/>
    </location>
</feature>
<evidence type="ECO:0000259" key="3">
    <source>
        <dbReference type="Pfam" id="PF01522"/>
    </source>
</evidence>
<dbReference type="GO" id="GO:0005975">
    <property type="term" value="P:carbohydrate metabolic process"/>
    <property type="evidence" value="ECO:0007669"/>
    <property type="project" value="InterPro"/>
</dbReference>
<accession>A0A150NYI9</accession>
<keyword evidence="2" id="KW-0732">Signal</keyword>
<evidence type="ECO:0000313" key="4">
    <source>
        <dbReference type="EMBL" id="KYF46942.1"/>
    </source>
</evidence>
<dbReference type="GO" id="GO:0005576">
    <property type="term" value="C:extracellular region"/>
    <property type="evidence" value="ECO:0007669"/>
    <property type="project" value="UniProtKB-SubCell"/>
</dbReference>
<dbReference type="CDD" id="cd10918">
    <property type="entry name" value="CE4_NodB_like_5s_6s"/>
    <property type="match status" value="1"/>
</dbReference>
<dbReference type="EMBL" id="JELX01004583">
    <property type="protein sequence ID" value="KYF46942.1"/>
    <property type="molecule type" value="Genomic_DNA"/>
</dbReference>
<dbReference type="SUPFAM" id="SSF88713">
    <property type="entry name" value="Glycoside hydrolase/deacetylase"/>
    <property type="match status" value="1"/>
</dbReference>
<comment type="caution">
    <text evidence="4">The sequence shown here is derived from an EMBL/GenBank/DDBJ whole genome shotgun (WGS) entry which is preliminary data.</text>
</comment>
<sequence>MTGQLAVLCYHRVMPDADRTGDGWPYFSRGTAVSLSSFARQVEQLVQHVTLVDEAAVSAWADGRTELDAPSAWITFDDGYADVVEHAAPVLAAVDAAASVFVTTCTLATPPRALPADRWYSALARARRRRGTLVVGGHRWAFDLNCPDDRARLVDGLERRRCLQAPEEERDAILTTLGEALDAPTEPSRRLYLLADELRGLMRRGWSIGAHGATHRPFPVLDPPALTAELDQVDQVFARHGFPRPAALAYPDAAWSEGAEGIVATHGYRLGLLLGNQVTPRQPLRICRFVVPDEPRWVEQTLLPALGRRG</sequence>
<evidence type="ECO:0000256" key="1">
    <source>
        <dbReference type="ARBA" id="ARBA00004613"/>
    </source>
</evidence>
<comment type="subcellular location">
    <subcellularLocation>
        <location evidence="1">Secreted</location>
    </subcellularLocation>
</comment>
<dbReference type="PANTHER" id="PTHR34216:SF3">
    <property type="entry name" value="POLY-BETA-1,6-N-ACETYL-D-GLUCOSAMINE N-DEACETYLASE"/>
    <property type="match status" value="1"/>
</dbReference>
<dbReference type="InterPro" id="IPR002509">
    <property type="entry name" value="NODB_dom"/>
</dbReference>